<dbReference type="AlphaFoldDB" id="A0A9N9NNF0"/>
<proteinExistence type="predicted"/>
<gene>
    <name evidence="2" type="ORF">FCALED_LOCUS16054</name>
</gene>
<name>A0A9N9NNF0_9GLOM</name>
<organism evidence="2 3">
    <name type="scientific">Funneliformis caledonium</name>
    <dbReference type="NCBI Taxonomy" id="1117310"/>
    <lineage>
        <taxon>Eukaryota</taxon>
        <taxon>Fungi</taxon>
        <taxon>Fungi incertae sedis</taxon>
        <taxon>Mucoromycota</taxon>
        <taxon>Glomeromycotina</taxon>
        <taxon>Glomeromycetes</taxon>
        <taxon>Glomerales</taxon>
        <taxon>Glomeraceae</taxon>
        <taxon>Funneliformis</taxon>
    </lineage>
</organism>
<evidence type="ECO:0000256" key="1">
    <source>
        <dbReference type="SAM" id="MobiDB-lite"/>
    </source>
</evidence>
<protein>
    <submittedName>
        <fullName evidence="2">7126_t:CDS:1</fullName>
    </submittedName>
</protein>
<evidence type="ECO:0000313" key="2">
    <source>
        <dbReference type="EMBL" id="CAG8747311.1"/>
    </source>
</evidence>
<keyword evidence="3" id="KW-1185">Reference proteome</keyword>
<dbReference type="Proteomes" id="UP000789570">
    <property type="component" value="Unassembled WGS sequence"/>
</dbReference>
<feature type="region of interest" description="Disordered" evidence="1">
    <location>
        <begin position="1"/>
        <end position="43"/>
    </location>
</feature>
<feature type="non-terminal residue" evidence="2">
    <location>
        <position position="1"/>
    </location>
</feature>
<accession>A0A9N9NNF0</accession>
<reference evidence="2" key="1">
    <citation type="submission" date="2021-06" db="EMBL/GenBank/DDBJ databases">
        <authorList>
            <person name="Kallberg Y."/>
            <person name="Tangrot J."/>
            <person name="Rosling A."/>
        </authorList>
    </citation>
    <scope>NUCLEOTIDE SEQUENCE</scope>
    <source>
        <strain evidence="2">UK204</strain>
    </source>
</reference>
<comment type="caution">
    <text evidence="2">The sequence shown here is derived from an EMBL/GenBank/DDBJ whole genome shotgun (WGS) entry which is preliminary data.</text>
</comment>
<feature type="non-terminal residue" evidence="2">
    <location>
        <position position="43"/>
    </location>
</feature>
<sequence length="43" mass="4974">FRDALADTANKKEDARLSGHELLETDRIDEKTGQPKYKREKEA</sequence>
<evidence type="ECO:0000313" key="3">
    <source>
        <dbReference type="Proteomes" id="UP000789570"/>
    </source>
</evidence>
<dbReference type="EMBL" id="CAJVPQ010017029">
    <property type="protein sequence ID" value="CAG8747311.1"/>
    <property type="molecule type" value="Genomic_DNA"/>
</dbReference>